<dbReference type="Gene3D" id="3.30.70.520">
    <property type="match status" value="2"/>
</dbReference>
<evidence type="ECO:0000259" key="3">
    <source>
        <dbReference type="Pfam" id="PF01913"/>
    </source>
</evidence>
<keyword evidence="2" id="KW-0808">Transferase</keyword>
<dbReference type="NCBIfam" id="NF002554">
    <property type="entry name" value="PRK02114.1"/>
    <property type="match status" value="1"/>
</dbReference>
<dbReference type="GO" id="GO:0006730">
    <property type="term" value="P:one-carbon metabolic process"/>
    <property type="evidence" value="ECO:0007669"/>
    <property type="project" value="InterPro"/>
</dbReference>
<gene>
    <name evidence="5" type="ORF">LCGC14_0978960</name>
</gene>
<dbReference type="NCBIfam" id="TIGR03119">
    <property type="entry name" value="one_C_fhcD"/>
    <property type="match status" value="1"/>
</dbReference>
<proteinExistence type="inferred from homology"/>
<evidence type="ECO:0000259" key="4">
    <source>
        <dbReference type="Pfam" id="PF02741"/>
    </source>
</evidence>
<comment type="similarity">
    <text evidence="1">Belongs to the FTR family.</text>
</comment>
<name>A0A0F9NDT4_9ZZZZ</name>
<sequence length="303" mass="33039">MELNGVEIEDTFCEAFGAFFCRILVTAKNNKWVTIAGQVTTGYGTSTIHCDAEAGIDVFVPPDKTPDNRPGVILMFFKTKKDEMSKVVMNRVGQCVFTCPTTACFDALNLSLIPEKQFEIKLGANLKFFGDGFQDKVEAKFPFETWRIPVMDGEFIVQSMIKVGKGIAGGNFLIIGKDQDSTLEAASKSVEAIKDIPNVIAPFPGGVVRSGSKVGSKYKFLNASTNDPLCPTLREKIDNSELREGDHCVYEIILDGATEEAIKTSMRLGIEAAVKVPGVNRISAGNYGGKLGKFQYKLHDILG</sequence>
<dbReference type="InterPro" id="IPR014053">
    <property type="entry name" value="ForMFR_H4MPT_ForTrfase"/>
</dbReference>
<evidence type="ECO:0000313" key="5">
    <source>
        <dbReference type="EMBL" id="KKN16134.1"/>
    </source>
</evidence>
<dbReference type="InterPro" id="IPR022667">
    <property type="entry name" value="ForMFR_H4MPT_ForTrfase_N"/>
</dbReference>
<dbReference type="EMBL" id="LAZR01003644">
    <property type="protein sequence ID" value="KKN16134.1"/>
    <property type="molecule type" value="Genomic_DNA"/>
</dbReference>
<organism evidence="5">
    <name type="scientific">marine sediment metagenome</name>
    <dbReference type="NCBI Taxonomy" id="412755"/>
    <lineage>
        <taxon>unclassified sequences</taxon>
        <taxon>metagenomes</taxon>
        <taxon>ecological metagenomes</taxon>
    </lineage>
</organism>
<evidence type="ECO:0000256" key="2">
    <source>
        <dbReference type="ARBA" id="ARBA00022679"/>
    </source>
</evidence>
<dbReference type="Pfam" id="PF01913">
    <property type="entry name" value="FTR"/>
    <property type="match status" value="1"/>
</dbReference>
<comment type="caution">
    <text evidence="5">The sequence shown here is derived from an EMBL/GenBank/DDBJ whole genome shotgun (WGS) entry which is preliminary data.</text>
</comment>
<dbReference type="GO" id="GO:0030270">
    <property type="term" value="F:formylmethanofuran-tetrahydromethanopterin N-formyltransferase activity"/>
    <property type="evidence" value="ECO:0007669"/>
    <property type="project" value="InterPro"/>
</dbReference>
<dbReference type="AlphaFoldDB" id="A0A0F9NDT4"/>
<dbReference type="Pfam" id="PF02741">
    <property type="entry name" value="FTR_C"/>
    <property type="match status" value="1"/>
</dbReference>
<dbReference type="HAMAP" id="MF_00579">
    <property type="entry name" value="FTR"/>
    <property type="match status" value="1"/>
</dbReference>
<protein>
    <recommendedName>
        <fullName evidence="6">Formylmethanofuran--tetrahydromethanopterin N-formyltransferase</fullName>
    </recommendedName>
</protein>
<dbReference type="InterPro" id="IPR002770">
    <property type="entry name" value="ForMFR_H4MPT_ForTrfase_C"/>
</dbReference>
<feature type="domain" description="Formylmethanofuran: tetrahydromethanopterin formyltransferase Ftr C-terminal" evidence="4">
    <location>
        <begin position="153"/>
        <end position="301"/>
    </location>
</feature>
<feature type="domain" description="Formylmethanofuran: tetrahydromethanopterin formyltransferase Ftr N-terminal" evidence="3">
    <location>
        <begin position="1"/>
        <end position="150"/>
    </location>
</feature>
<dbReference type="SUPFAM" id="SSF55112">
    <property type="entry name" value="Formylmethanofuran:tetrahydromethanopterin formyltransferase"/>
    <property type="match status" value="2"/>
</dbReference>
<accession>A0A0F9NDT4</accession>
<evidence type="ECO:0000256" key="1">
    <source>
        <dbReference type="ARBA" id="ARBA00006770"/>
    </source>
</evidence>
<dbReference type="InterPro" id="IPR023447">
    <property type="entry name" value="ForMFR_H4MPT_ForTrfase_fd-like"/>
</dbReference>
<dbReference type="PIRSF" id="PIRSF006414">
    <property type="entry name" value="Ftr_formyl_trnsf"/>
    <property type="match status" value="1"/>
</dbReference>
<reference evidence="5" key="1">
    <citation type="journal article" date="2015" name="Nature">
        <title>Complex archaea that bridge the gap between prokaryotes and eukaryotes.</title>
        <authorList>
            <person name="Spang A."/>
            <person name="Saw J.H."/>
            <person name="Jorgensen S.L."/>
            <person name="Zaremba-Niedzwiedzka K."/>
            <person name="Martijn J."/>
            <person name="Lind A.E."/>
            <person name="van Eijk R."/>
            <person name="Schleper C."/>
            <person name="Guy L."/>
            <person name="Ettema T.J."/>
        </authorList>
    </citation>
    <scope>NUCLEOTIDE SEQUENCE</scope>
</reference>
<evidence type="ECO:0008006" key="6">
    <source>
        <dbReference type="Google" id="ProtNLM"/>
    </source>
</evidence>